<proteinExistence type="predicted"/>
<feature type="domain" description="S1 motif" evidence="1">
    <location>
        <begin position="17"/>
        <end position="75"/>
    </location>
</feature>
<dbReference type="RefSeq" id="WP_190255616.1">
    <property type="nucleotide sequence ID" value="NZ_BMPI01000058.1"/>
</dbReference>
<dbReference type="Proteomes" id="UP000642070">
    <property type="component" value="Unassembled WGS sequence"/>
</dbReference>
<name>A0A917UBF9_9ACTN</name>
<dbReference type="SMART" id="SM00316">
    <property type="entry name" value="S1"/>
    <property type="match status" value="1"/>
</dbReference>
<dbReference type="InterPro" id="IPR012340">
    <property type="entry name" value="NA-bd_OB-fold"/>
</dbReference>
<dbReference type="EMBL" id="BMPI01000058">
    <property type="protein sequence ID" value="GGM69207.1"/>
    <property type="molecule type" value="Genomic_DNA"/>
</dbReference>
<organism evidence="2 3">
    <name type="scientific">Dactylosporangium sucinum</name>
    <dbReference type="NCBI Taxonomy" id="1424081"/>
    <lineage>
        <taxon>Bacteria</taxon>
        <taxon>Bacillati</taxon>
        <taxon>Actinomycetota</taxon>
        <taxon>Actinomycetes</taxon>
        <taxon>Micromonosporales</taxon>
        <taxon>Micromonosporaceae</taxon>
        <taxon>Dactylosporangium</taxon>
    </lineage>
</organism>
<reference evidence="2" key="2">
    <citation type="submission" date="2020-09" db="EMBL/GenBank/DDBJ databases">
        <authorList>
            <person name="Sun Q."/>
            <person name="Ohkuma M."/>
        </authorList>
    </citation>
    <scope>NUCLEOTIDE SEQUENCE</scope>
    <source>
        <strain evidence="2">JCM 19831</strain>
    </source>
</reference>
<evidence type="ECO:0000259" key="1">
    <source>
        <dbReference type="PROSITE" id="PS50126"/>
    </source>
</evidence>
<dbReference type="SUPFAM" id="SSF50249">
    <property type="entry name" value="Nucleic acid-binding proteins"/>
    <property type="match status" value="1"/>
</dbReference>
<dbReference type="Pfam" id="PF00575">
    <property type="entry name" value="S1"/>
    <property type="match status" value="1"/>
</dbReference>
<protein>
    <recommendedName>
        <fullName evidence="1">S1 motif domain-containing protein</fullName>
    </recommendedName>
</protein>
<dbReference type="PROSITE" id="PS50126">
    <property type="entry name" value="S1"/>
    <property type="match status" value="1"/>
</dbReference>
<dbReference type="GO" id="GO:0003676">
    <property type="term" value="F:nucleic acid binding"/>
    <property type="evidence" value="ECO:0007669"/>
    <property type="project" value="InterPro"/>
</dbReference>
<dbReference type="InterPro" id="IPR003029">
    <property type="entry name" value="S1_domain"/>
</dbReference>
<evidence type="ECO:0000313" key="2">
    <source>
        <dbReference type="EMBL" id="GGM69207.1"/>
    </source>
</evidence>
<reference evidence="2" key="1">
    <citation type="journal article" date="2014" name="Int. J. Syst. Evol. Microbiol.">
        <title>Complete genome sequence of Corynebacterium casei LMG S-19264T (=DSM 44701T), isolated from a smear-ripened cheese.</title>
        <authorList>
            <consortium name="US DOE Joint Genome Institute (JGI-PGF)"/>
            <person name="Walter F."/>
            <person name="Albersmeier A."/>
            <person name="Kalinowski J."/>
            <person name="Ruckert C."/>
        </authorList>
    </citation>
    <scope>NUCLEOTIDE SEQUENCE</scope>
    <source>
        <strain evidence="2">JCM 19831</strain>
    </source>
</reference>
<keyword evidence="3" id="KW-1185">Reference proteome</keyword>
<accession>A0A917UBF9</accession>
<dbReference type="AlphaFoldDB" id="A0A917UBF9"/>
<gene>
    <name evidence="2" type="ORF">GCM10007977_083640</name>
</gene>
<comment type="caution">
    <text evidence="2">The sequence shown here is derived from an EMBL/GenBank/DDBJ whole genome shotgun (WGS) entry which is preliminary data.</text>
</comment>
<evidence type="ECO:0000313" key="3">
    <source>
        <dbReference type="Proteomes" id="UP000642070"/>
    </source>
</evidence>
<dbReference type="Gene3D" id="2.40.50.140">
    <property type="entry name" value="Nucleic acid-binding proteins"/>
    <property type="match status" value="1"/>
</dbReference>
<sequence length="75" mass="8014">MTRSEGWDQFAATHRAGDVVDGVVTRLAPFGVFLYVGGDVPALLVTDARPAVGTTLPVRVKEIDPVKHRVALTEA</sequence>